<sequence>MPTLHACPLSRLHETVAATGASHLVTLATIGTVMERPASIDPARHLTLGVSDISAPMVDHVLPAEAHVRALLDFLREWDREHPLVIHCYAGISRSTAALYTAVCALRPDRDEGEVAGALRRLSPPATPNRLIVEIADGLLGRDGRMIAAIAGIGRGAEAYEGTPFTLPLASTSW</sequence>
<dbReference type="EMBL" id="BJZV01000062">
    <property type="protein sequence ID" value="GEP12720.1"/>
    <property type="molecule type" value="Genomic_DNA"/>
</dbReference>
<dbReference type="Gene3D" id="3.90.190.10">
    <property type="entry name" value="Protein tyrosine phosphatase superfamily"/>
    <property type="match status" value="1"/>
</dbReference>
<gene>
    <name evidence="1" type="ORF">MGN01_45650</name>
</gene>
<evidence type="ECO:0000313" key="2">
    <source>
        <dbReference type="Proteomes" id="UP000321750"/>
    </source>
</evidence>
<dbReference type="InterPro" id="IPR029021">
    <property type="entry name" value="Prot-tyrosine_phosphatase-like"/>
</dbReference>
<accession>A0A512JRZ0</accession>
<evidence type="ECO:0000313" key="1">
    <source>
        <dbReference type="EMBL" id="GEP12720.1"/>
    </source>
</evidence>
<dbReference type="Proteomes" id="UP000321750">
    <property type="component" value="Unassembled WGS sequence"/>
</dbReference>
<dbReference type="AlphaFoldDB" id="A0A512JRZ0"/>
<reference evidence="1 2" key="1">
    <citation type="submission" date="2019-07" db="EMBL/GenBank/DDBJ databases">
        <title>Whole genome shotgun sequence of Methylobacterium gnaphalii NBRC 107716.</title>
        <authorList>
            <person name="Hosoyama A."/>
            <person name="Uohara A."/>
            <person name="Ohji S."/>
            <person name="Ichikawa N."/>
        </authorList>
    </citation>
    <scope>NUCLEOTIDE SEQUENCE [LARGE SCALE GENOMIC DNA]</scope>
    <source>
        <strain evidence="1 2">NBRC 107716</strain>
    </source>
</reference>
<dbReference type="SUPFAM" id="SSF52799">
    <property type="entry name" value="(Phosphotyrosine protein) phosphatases II"/>
    <property type="match status" value="1"/>
</dbReference>
<protein>
    <submittedName>
        <fullName evidence="1">Protein-tyrosine-phosphatase</fullName>
    </submittedName>
</protein>
<keyword evidence="2" id="KW-1185">Reference proteome</keyword>
<proteinExistence type="predicted"/>
<name>A0A512JRZ0_9HYPH</name>
<organism evidence="1 2">
    <name type="scientific">Methylobacterium gnaphalii</name>
    <dbReference type="NCBI Taxonomy" id="1010610"/>
    <lineage>
        <taxon>Bacteria</taxon>
        <taxon>Pseudomonadati</taxon>
        <taxon>Pseudomonadota</taxon>
        <taxon>Alphaproteobacteria</taxon>
        <taxon>Hyphomicrobiales</taxon>
        <taxon>Methylobacteriaceae</taxon>
        <taxon>Methylobacterium</taxon>
    </lineage>
</organism>
<comment type="caution">
    <text evidence="1">The sequence shown here is derived from an EMBL/GenBank/DDBJ whole genome shotgun (WGS) entry which is preliminary data.</text>
</comment>
<dbReference type="OrthoDB" id="9794527at2"/>
<dbReference type="RefSeq" id="WP_147049051.1">
    <property type="nucleotide sequence ID" value="NZ_BJZV01000062.1"/>
</dbReference>